<accession>A0A974BJT1</accession>
<feature type="domain" description="Phosphate acetyl/butaryl transferase" evidence="4">
    <location>
        <begin position="81"/>
        <end position="293"/>
    </location>
</feature>
<keyword evidence="6" id="KW-1185">Reference proteome</keyword>
<name>A0A974BJT1_SEDHY</name>
<dbReference type="AlphaFoldDB" id="A0A974BJT1"/>
<evidence type="ECO:0000313" key="5">
    <source>
        <dbReference type="EMBL" id="NYB74478.1"/>
    </source>
</evidence>
<dbReference type="Pfam" id="PF01515">
    <property type="entry name" value="PTA_PTB"/>
    <property type="match status" value="2"/>
</dbReference>
<dbReference type="InterPro" id="IPR012147">
    <property type="entry name" value="P_Ac_Bu_trans"/>
</dbReference>
<dbReference type="InterPro" id="IPR002505">
    <property type="entry name" value="PTA_PTB"/>
</dbReference>
<dbReference type="GO" id="GO:0016746">
    <property type="term" value="F:acyltransferase activity"/>
    <property type="evidence" value="ECO:0007669"/>
    <property type="project" value="UniProtKB-KW"/>
</dbReference>
<proteinExistence type="inferred from homology"/>
<evidence type="ECO:0000256" key="1">
    <source>
        <dbReference type="ARBA" id="ARBA00005656"/>
    </source>
</evidence>
<keyword evidence="3" id="KW-0012">Acyltransferase</keyword>
<dbReference type="InterPro" id="IPR050500">
    <property type="entry name" value="Phos_Acetyltrans/Butyryltrans"/>
</dbReference>
<dbReference type="SUPFAM" id="SSF53659">
    <property type="entry name" value="Isocitrate/Isopropylmalate dehydrogenase-like"/>
    <property type="match status" value="1"/>
</dbReference>
<feature type="domain" description="Phosphate acetyl/butaryl transferase" evidence="4">
    <location>
        <begin position="12"/>
        <end position="74"/>
    </location>
</feature>
<dbReference type="RefSeq" id="WP_179238187.1">
    <property type="nucleotide sequence ID" value="NZ_JACBNQ010000010.1"/>
</dbReference>
<dbReference type="NCBIfam" id="NF006045">
    <property type="entry name" value="PRK08190.1"/>
    <property type="match status" value="1"/>
</dbReference>
<dbReference type="PANTHER" id="PTHR43356:SF2">
    <property type="entry name" value="PHOSPHATE ACETYLTRANSFERASE"/>
    <property type="match status" value="1"/>
</dbReference>
<evidence type="ECO:0000313" key="6">
    <source>
        <dbReference type="Proteomes" id="UP000611629"/>
    </source>
</evidence>
<dbReference type="EMBL" id="JACBNQ010000010">
    <property type="protein sequence ID" value="NYB74478.1"/>
    <property type="molecule type" value="Genomic_DNA"/>
</dbReference>
<dbReference type="PIRSF" id="PIRSF000428">
    <property type="entry name" value="P_Ac_trans"/>
    <property type="match status" value="1"/>
</dbReference>
<sequence>MIKSLDDALHIVSKRPKKTIAVAQAADKDVLQVADIAIKKNLANFIFVGNKETITNMIEEGNYDLTDVEIIDAGNETLCAVKTVELVKKGMADMPMKGLLPTATFMKAVLDKERGLRSDKLVSQITVTDNISGTGLNFITDCAMNISPDLNTKKEILQNAVYLAKKMGFECPKVAVLTAVETVNQAMPETIDAAILSKMNERGQIKDCIVDGPFALDNAISAESAMHKGIKSVVAGNADILLVSDIRMGNVLHKAITYYADKRIGSVIIGTTVPLVMTSRSDSVEDKLISIALSSFLVE</sequence>
<gene>
    <name evidence="5" type="ORF">HZF24_10055</name>
</gene>
<dbReference type="Proteomes" id="UP000611629">
    <property type="component" value="Unassembled WGS sequence"/>
</dbReference>
<dbReference type="Gene3D" id="3.40.718.10">
    <property type="entry name" value="Isopropylmalate Dehydrogenase"/>
    <property type="match status" value="1"/>
</dbReference>
<reference evidence="5" key="1">
    <citation type="submission" date="2020-07" db="EMBL/GenBank/DDBJ databases">
        <title>Genomic analysis of a strain of Sedimentibacter Hydroxybenzoicus DSM7310.</title>
        <authorList>
            <person name="Ma S."/>
        </authorList>
    </citation>
    <scope>NUCLEOTIDE SEQUENCE</scope>
    <source>
        <strain evidence="5">DSM 7310</strain>
    </source>
</reference>
<protein>
    <submittedName>
        <fullName evidence="5">Bifunctional enoyl-CoA hydratase/phosphate acetyltransferase</fullName>
    </submittedName>
</protein>
<evidence type="ECO:0000259" key="4">
    <source>
        <dbReference type="Pfam" id="PF01515"/>
    </source>
</evidence>
<comment type="similarity">
    <text evidence="1">Belongs to the phosphate acetyltransferase and butyryltransferase family.</text>
</comment>
<organism evidence="5 6">
    <name type="scientific">Sedimentibacter hydroxybenzoicus DSM 7310</name>
    <dbReference type="NCBI Taxonomy" id="1123245"/>
    <lineage>
        <taxon>Bacteria</taxon>
        <taxon>Bacillati</taxon>
        <taxon>Bacillota</taxon>
        <taxon>Tissierellia</taxon>
        <taxon>Sedimentibacter</taxon>
    </lineage>
</organism>
<dbReference type="PANTHER" id="PTHR43356">
    <property type="entry name" value="PHOSPHATE ACETYLTRANSFERASE"/>
    <property type="match status" value="1"/>
</dbReference>
<comment type="caution">
    <text evidence="5">The sequence shown here is derived from an EMBL/GenBank/DDBJ whole genome shotgun (WGS) entry which is preliminary data.</text>
</comment>
<evidence type="ECO:0000256" key="2">
    <source>
        <dbReference type="ARBA" id="ARBA00022679"/>
    </source>
</evidence>
<keyword evidence="2" id="KW-0808">Transferase</keyword>
<evidence type="ECO:0000256" key="3">
    <source>
        <dbReference type="ARBA" id="ARBA00023315"/>
    </source>
</evidence>